<dbReference type="InterPro" id="IPR008949">
    <property type="entry name" value="Isoprenoid_synthase_dom_sf"/>
</dbReference>
<comment type="subcellular location">
    <subcellularLocation>
        <location evidence="2">Membrane</location>
        <topology evidence="2">Multi-pass membrane protein</topology>
    </subcellularLocation>
</comment>
<dbReference type="Pfam" id="PF00494">
    <property type="entry name" value="SQS_PSY"/>
    <property type="match status" value="1"/>
</dbReference>
<evidence type="ECO:0000256" key="2">
    <source>
        <dbReference type="ARBA" id="ARBA00004141"/>
    </source>
</evidence>
<evidence type="ECO:0000256" key="7">
    <source>
        <dbReference type="ARBA" id="ARBA00012242"/>
    </source>
</evidence>
<comment type="catalytic activity">
    <reaction evidence="18">
        <text>all-trans-lycopene = gamma-carotene</text>
        <dbReference type="Rhea" id="RHEA:32219"/>
        <dbReference type="ChEBI" id="CHEBI:15948"/>
        <dbReference type="ChEBI" id="CHEBI:27740"/>
        <dbReference type="EC" id="5.5.1.19"/>
    </reaction>
</comment>
<dbReference type="SFLD" id="SFLDG01018">
    <property type="entry name" value="Squalene/Phytoene_Synthase_Lik"/>
    <property type="match status" value="1"/>
</dbReference>
<evidence type="ECO:0000256" key="13">
    <source>
        <dbReference type="ARBA" id="ARBA00022989"/>
    </source>
</evidence>
<evidence type="ECO:0000256" key="17">
    <source>
        <dbReference type="ARBA" id="ARBA00029313"/>
    </source>
</evidence>
<dbReference type="PANTHER" id="PTHR31480">
    <property type="entry name" value="BIFUNCTIONAL LYCOPENE CYCLASE/PHYTOENE SYNTHASE"/>
    <property type="match status" value="1"/>
</dbReference>
<keyword evidence="11 19" id="KW-0812">Transmembrane</keyword>
<dbReference type="SUPFAM" id="SSF48576">
    <property type="entry name" value="Terpenoid synthases"/>
    <property type="match status" value="1"/>
</dbReference>
<evidence type="ECO:0000256" key="15">
    <source>
        <dbReference type="ARBA" id="ARBA00023235"/>
    </source>
</evidence>
<dbReference type="EC" id="2.5.1.32" evidence="8"/>
<reference evidence="21" key="1">
    <citation type="journal article" date="2014" name="Genome Announc.">
        <title>Draft genome sequence of Rhodosporidium toruloides CECT1137, an oleaginous yeast of biotechnological interest.</title>
        <authorList>
            <person name="Morin N."/>
            <person name="Calcas X."/>
            <person name="Devillers H."/>
            <person name="Durrens P."/>
            <person name="Sherman D.J."/>
            <person name="Nicaud J.-M."/>
            <person name="Neuveglise C."/>
        </authorList>
    </citation>
    <scope>NUCLEOTIDE SEQUENCE</scope>
    <source>
        <strain evidence="21">CECT1137</strain>
    </source>
</reference>
<dbReference type="Pfam" id="PF18916">
    <property type="entry name" value="Lycopene_cyc"/>
    <property type="match status" value="1"/>
</dbReference>
<keyword evidence="14 19" id="KW-0472">Membrane</keyword>
<comment type="catalytic activity">
    <reaction evidence="1">
        <text>2 (2E,6E,10E)-geranylgeranyl diphosphate = 15-cis-phytoene + 2 diphosphate</text>
        <dbReference type="Rhea" id="RHEA:34475"/>
        <dbReference type="ChEBI" id="CHEBI:27787"/>
        <dbReference type="ChEBI" id="CHEBI:33019"/>
        <dbReference type="ChEBI" id="CHEBI:58756"/>
        <dbReference type="EC" id="2.5.1.32"/>
    </reaction>
</comment>
<feature type="transmembrane region" description="Helical" evidence="19">
    <location>
        <begin position="37"/>
        <end position="56"/>
    </location>
</feature>
<gene>
    <name evidence="21" type="ORF">RHTO0S_01e14884g</name>
</gene>
<organism evidence="21">
    <name type="scientific">Rhodotorula toruloides</name>
    <name type="common">Yeast</name>
    <name type="synonym">Rhodosporidium toruloides</name>
    <dbReference type="NCBI Taxonomy" id="5286"/>
    <lineage>
        <taxon>Eukaryota</taxon>
        <taxon>Fungi</taxon>
        <taxon>Dikarya</taxon>
        <taxon>Basidiomycota</taxon>
        <taxon>Pucciniomycotina</taxon>
        <taxon>Microbotryomycetes</taxon>
        <taxon>Sporidiobolales</taxon>
        <taxon>Sporidiobolaceae</taxon>
        <taxon>Rhodotorula</taxon>
    </lineage>
</organism>
<evidence type="ECO:0000259" key="20">
    <source>
        <dbReference type="Pfam" id="PF18916"/>
    </source>
</evidence>
<keyword evidence="15" id="KW-0413">Isomerase</keyword>
<evidence type="ECO:0000256" key="1">
    <source>
        <dbReference type="ARBA" id="ARBA00001805"/>
    </source>
</evidence>
<dbReference type="Gene3D" id="1.10.600.10">
    <property type="entry name" value="Farnesyl Diphosphate Synthase"/>
    <property type="match status" value="1"/>
</dbReference>
<comment type="catalytic activity">
    <reaction evidence="17">
        <text>gamma-carotene = all-trans-beta-carotene</text>
        <dbReference type="Rhea" id="RHEA:32239"/>
        <dbReference type="ChEBI" id="CHEBI:17579"/>
        <dbReference type="ChEBI" id="CHEBI:27740"/>
        <dbReference type="EC" id="5.5.1.19"/>
    </reaction>
</comment>
<dbReference type="PROSITE" id="PS01045">
    <property type="entry name" value="SQUALEN_PHYTOEN_SYN_2"/>
    <property type="match status" value="1"/>
</dbReference>
<feature type="transmembrane region" description="Helical" evidence="19">
    <location>
        <begin position="118"/>
        <end position="137"/>
    </location>
</feature>
<dbReference type="NCBIfam" id="TIGR03462">
    <property type="entry name" value="CarR_dom_SF"/>
    <property type="match status" value="2"/>
</dbReference>
<evidence type="ECO:0000256" key="4">
    <source>
        <dbReference type="ARBA" id="ARBA00005172"/>
    </source>
</evidence>
<dbReference type="EMBL" id="LK052936">
    <property type="protein sequence ID" value="CDR36127.1"/>
    <property type="molecule type" value="Genomic_DNA"/>
</dbReference>
<dbReference type="GO" id="GO:0016765">
    <property type="term" value="F:transferase activity, transferring alkyl or aryl (other than methyl) groups"/>
    <property type="evidence" value="ECO:0007669"/>
    <property type="project" value="InterPro"/>
</dbReference>
<dbReference type="UniPathway" id="UPA00799">
    <property type="reaction ID" value="UER00773"/>
</dbReference>
<dbReference type="InterPro" id="IPR002060">
    <property type="entry name" value="Squ/phyt_synthse"/>
</dbReference>
<evidence type="ECO:0000256" key="8">
    <source>
        <dbReference type="ARBA" id="ARBA00012396"/>
    </source>
</evidence>
<evidence type="ECO:0000256" key="12">
    <source>
        <dbReference type="ARBA" id="ARBA00022746"/>
    </source>
</evidence>
<dbReference type="GO" id="GO:0016020">
    <property type="term" value="C:membrane"/>
    <property type="evidence" value="ECO:0007669"/>
    <property type="project" value="UniProtKB-SubCell"/>
</dbReference>
<dbReference type="InterPro" id="IPR017825">
    <property type="entry name" value="Lycopene_cyclase_dom"/>
</dbReference>
<evidence type="ECO:0000256" key="6">
    <source>
        <dbReference type="ARBA" id="ARBA00008406"/>
    </source>
</evidence>
<dbReference type="OrthoDB" id="6600518at2759"/>
<evidence type="ECO:0000256" key="16">
    <source>
        <dbReference type="ARBA" id="ARBA00023268"/>
    </source>
</evidence>
<evidence type="ECO:0000256" key="5">
    <source>
        <dbReference type="ARBA" id="ARBA00008247"/>
    </source>
</evidence>
<comment type="pathway">
    <text evidence="3">Carotenoid biosynthesis; beta-carotene biosynthesis.</text>
</comment>
<feature type="transmembrane region" description="Helical" evidence="19">
    <location>
        <begin position="81"/>
        <end position="98"/>
    </location>
</feature>
<protein>
    <recommendedName>
        <fullName evidence="9">Bifunctional lycopene cyclase/phytoene synthase</fullName>
        <ecNumber evidence="8">2.5.1.32</ecNumber>
        <ecNumber evidence="7">5.5.1.19</ecNumber>
    </recommendedName>
</protein>
<evidence type="ECO:0000256" key="9">
    <source>
        <dbReference type="ARBA" id="ARBA00018909"/>
    </source>
</evidence>
<evidence type="ECO:0000256" key="14">
    <source>
        <dbReference type="ARBA" id="ARBA00023136"/>
    </source>
</evidence>
<comment type="pathway">
    <text evidence="4">Carotenoid biosynthesis; phytoene biosynthesis; all-trans-phytoene from geranylgeranyl diphosphate: step 1/1.</text>
</comment>
<evidence type="ECO:0000256" key="19">
    <source>
        <dbReference type="SAM" id="Phobius"/>
    </source>
</evidence>
<feature type="domain" description="Lycopene cyclase" evidence="20">
    <location>
        <begin position="18"/>
        <end position="98"/>
    </location>
</feature>
<feature type="transmembrane region" description="Helical" evidence="19">
    <location>
        <begin position="220"/>
        <end position="242"/>
    </location>
</feature>
<evidence type="ECO:0000256" key="10">
    <source>
        <dbReference type="ARBA" id="ARBA00022679"/>
    </source>
</evidence>
<sequence length="612" mass="67320">MGGLDYWLVHLRWTIPPALVLWSTFRKLRTRRDVYKTLFLVAIAVTATIPWDSYLIRHRIWSYPESSVVGPTLFAIPYEEIFFFFVQTYITATVYALFSRPVVHAVLLPRKPSDGRAARYIGTAAFLGIFALAWAKLEEGGEGTYLALIVGWVAPFLALLWFIASNHLLAMPRWAVGLPILLPTLYLWECDARALQRGTWVIEKGTKLGLAFRGLEIEEAVFFLLTNVMIVFGLVACDYCLAVHDLRSYDTRTSSVFPPLRDFLPILLNSPDAAQRQRIEDLQAAIDILSVHSKSFSTASQVFEGRLRLDLLSLYAWCRVCDDLIDNASTVAAAESNIDMISGCLDLLYPPSASTPTSLPVRVSNKQIEAALPGLSEPERGAFHLLRLLPIARPPLDELLDGFRTDLSFLALSDSKGAKTNGAANGNGNGKSSISAELPIKTDSDLLVYANNVASSVADLCVQLVWAHCTPYSRTPAQSVPRDPILSEAENAHVLAAAREMGQALQLVNIARDVPADLKIGRIYLPGRALDTPVPELTSDRRALLARANEMAAHSKDAIEKLPQEARGGIRAACLVYLSIGDAVGKALDEGRVMERARVSKGARARKAWQAL</sequence>
<comment type="similarity">
    <text evidence="5">In the N-terminal section; belongs to the lycopene beta-cyclase family.</text>
</comment>
<dbReference type="AlphaFoldDB" id="A0A061AN13"/>
<evidence type="ECO:0000256" key="3">
    <source>
        <dbReference type="ARBA" id="ARBA00005089"/>
    </source>
</evidence>
<dbReference type="GO" id="GO:0016872">
    <property type="term" value="F:intramolecular lyase activity"/>
    <property type="evidence" value="ECO:0007669"/>
    <property type="project" value="InterPro"/>
</dbReference>
<dbReference type="GO" id="GO:0045436">
    <property type="term" value="F:lycopene beta cyclase activity"/>
    <property type="evidence" value="ECO:0007669"/>
    <property type="project" value="UniProtKB-ARBA"/>
</dbReference>
<feature type="transmembrane region" description="Helical" evidence="19">
    <location>
        <begin position="143"/>
        <end position="164"/>
    </location>
</feature>
<proteinExistence type="inferred from homology"/>
<accession>A0A061AN13</accession>
<keyword evidence="10" id="KW-0808">Transferase</keyword>
<comment type="similarity">
    <text evidence="6">In the C-terminal section; belongs to the phytoene/squalene synthase family.</text>
</comment>
<keyword evidence="12" id="KW-0125">Carotenoid biosynthesis</keyword>
<dbReference type="UniPathway" id="UPA00802"/>
<evidence type="ECO:0000313" key="21">
    <source>
        <dbReference type="EMBL" id="CDR36127.1"/>
    </source>
</evidence>
<dbReference type="InterPro" id="IPR019845">
    <property type="entry name" value="Squalene/phytoene_synthase_CS"/>
</dbReference>
<evidence type="ECO:0000256" key="18">
    <source>
        <dbReference type="ARBA" id="ARBA00029335"/>
    </source>
</evidence>
<keyword evidence="16" id="KW-0511">Multifunctional enzyme</keyword>
<evidence type="ECO:0000256" key="11">
    <source>
        <dbReference type="ARBA" id="ARBA00022692"/>
    </source>
</evidence>
<name>A0A061AN13_RHOTO</name>
<dbReference type="GO" id="GO:0016117">
    <property type="term" value="P:carotenoid biosynthetic process"/>
    <property type="evidence" value="ECO:0007669"/>
    <property type="project" value="UniProtKB-KW"/>
</dbReference>
<dbReference type="EC" id="5.5.1.19" evidence="7"/>
<dbReference type="SFLD" id="SFLDS00005">
    <property type="entry name" value="Isoprenoid_Synthase_Type_I"/>
    <property type="match status" value="1"/>
</dbReference>
<keyword evidence="13 19" id="KW-1133">Transmembrane helix</keyword>